<keyword evidence="4" id="KW-1185">Reference proteome</keyword>
<evidence type="ECO:0008006" key="5">
    <source>
        <dbReference type="Google" id="ProtNLM"/>
    </source>
</evidence>
<protein>
    <recommendedName>
        <fullName evidence="5">DUF4271 domain-containing protein</fullName>
    </recommendedName>
</protein>
<feature type="transmembrane region" description="Helical" evidence="1">
    <location>
        <begin position="147"/>
        <end position="169"/>
    </location>
</feature>
<dbReference type="EMBL" id="JBHUDZ010000012">
    <property type="protein sequence ID" value="MFD1603760.1"/>
    <property type="molecule type" value="Genomic_DNA"/>
</dbReference>
<dbReference type="RefSeq" id="WP_379814904.1">
    <property type="nucleotide sequence ID" value="NZ_JBHUDZ010000012.1"/>
</dbReference>
<organism evidence="3 4">
    <name type="scientific">Flavobacterium artemisiae</name>
    <dbReference type="NCBI Taxonomy" id="2126556"/>
    <lineage>
        <taxon>Bacteria</taxon>
        <taxon>Pseudomonadati</taxon>
        <taxon>Bacteroidota</taxon>
        <taxon>Flavobacteriia</taxon>
        <taxon>Flavobacteriales</taxon>
        <taxon>Flavobacteriaceae</taxon>
        <taxon>Flavobacterium</taxon>
    </lineage>
</organism>
<comment type="caution">
    <text evidence="3">The sequence shown here is derived from an EMBL/GenBank/DDBJ whole genome shotgun (WGS) entry which is preliminary data.</text>
</comment>
<feature type="transmembrane region" description="Helical" evidence="1">
    <location>
        <begin position="223"/>
        <end position="242"/>
    </location>
</feature>
<gene>
    <name evidence="3" type="ORF">ACFSC2_13525</name>
</gene>
<feature type="transmembrane region" description="Helical" evidence="1">
    <location>
        <begin position="109"/>
        <end position="126"/>
    </location>
</feature>
<dbReference type="Proteomes" id="UP001597138">
    <property type="component" value="Unassembled WGS sequence"/>
</dbReference>
<feature type="transmembrane region" description="Helical" evidence="1">
    <location>
        <begin position="316"/>
        <end position="338"/>
    </location>
</feature>
<proteinExistence type="predicted"/>
<evidence type="ECO:0000313" key="4">
    <source>
        <dbReference type="Proteomes" id="UP001597138"/>
    </source>
</evidence>
<keyword evidence="1" id="KW-1133">Transmembrane helix</keyword>
<accession>A0ABW4HEG1</accession>
<keyword evidence="1" id="KW-0472">Membrane</keyword>
<sequence>MKNFLFLFLLFAFRLYANDPAIIQNKIAVQVSSLNNSQKAILYEYAVLKMHNANAERYWELHEKDFVDINDSVRDQLASEIYTHTQFSYKPDKNFSTDTSLKVQLLSNWMFYLAALIAVLALIQLFKNYWSWIIQVLIKKLAPIFRLLFSPILLTYEMLLAGGVCIFFGCFMEEFVSRTIVIHIGIFLLWSQSTAILTQKYLAEKYIFDIPVNFWGNDSWKTLKTISIPAFIIVGALVYVIVNRPNETFYIYELVAAVIASVYTLPFWRSIEKYLSRLLFPFKDDLVERSVYTLASVTILALLATVLFVFNFSNNIYFAQIIVALVSLLSVSFLILSFKWFYRRDYRNYYYVQFVTFAYLLTALYYGFYVQSIEIVWMPLLCLSFFVIIKYWEIITSYFYWKNSKTKIWGFLGMSVLLWVLGKGVLYLLNFVL</sequence>
<keyword evidence="1" id="KW-0812">Transmembrane</keyword>
<feature type="transmembrane region" description="Helical" evidence="1">
    <location>
        <begin position="408"/>
        <end position="429"/>
    </location>
</feature>
<feature type="chain" id="PRO_5045811704" description="DUF4271 domain-containing protein" evidence="2">
    <location>
        <begin position="18"/>
        <end position="433"/>
    </location>
</feature>
<feature type="transmembrane region" description="Helical" evidence="1">
    <location>
        <begin position="375"/>
        <end position="401"/>
    </location>
</feature>
<evidence type="ECO:0000256" key="2">
    <source>
        <dbReference type="SAM" id="SignalP"/>
    </source>
</evidence>
<feature type="transmembrane region" description="Helical" evidence="1">
    <location>
        <begin position="181"/>
        <end position="202"/>
    </location>
</feature>
<feature type="transmembrane region" description="Helical" evidence="1">
    <location>
        <begin position="350"/>
        <end position="369"/>
    </location>
</feature>
<evidence type="ECO:0000313" key="3">
    <source>
        <dbReference type="EMBL" id="MFD1603760.1"/>
    </source>
</evidence>
<feature type="transmembrane region" description="Helical" evidence="1">
    <location>
        <begin position="248"/>
        <end position="268"/>
    </location>
</feature>
<feature type="transmembrane region" description="Helical" evidence="1">
    <location>
        <begin position="289"/>
        <end position="310"/>
    </location>
</feature>
<evidence type="ECO:0000256" key="1">
    <source>
        <dbReference type="SAM" id="Phobius"/>
    </source>
</evidence>
<feature type="signal peptide" evidence="2">
    <location>
        <begin position="1"/>
        <end position="17"/>
    </location>
</feature>
<reference evidence="4" key="1">
    <citation type="journal article" date="2019" name="Int. J. Syst. Evol. Microbiol.">
        <title>The Global Catalogue of Microorganisms (GCM) 10K type strain sequencing project: providing services to taxonomists for standard genome sequencing and annotation.</title>
        <authorList>
            <consortium name="The Broad Institute Genomics Platform"/>
            <consortium name="The Broad Institute Genome Sequencing Center for Infectious Disease"/>
            <person name="Wu L."/>
            <person name="Ma J."/>
        </authorList>
    </citation>
    <scope>NUCLEOTIDE SEQUENCE [LARGE SCALE GENOMIC DNA]</scope>
    <source>
        <strain evidence="4">CCUG 70865</strain>
    </source>
</reference>
<name>A0ABW4HEG1_9FLAO</name>
<keyword evidence="2" id="KW-0732">Signal</keyword>